<keyword evidence="3" id="KW-1185">Reference proteome</keyword>
<dbReference type="KEGG" id="sdn:Sden_2884"/>
<dbReference type="HOGENOM" id="CLU_021467_1_0_6"/>
<dbReference type="Pfam" id="PF01636">
    <property type="entry name" value="APH"/>
    <property type="match status" value="1"/>
</dbReference>
<dbReference type="Proteomes" id="UP000001982">
    <property type="component" value="Chromosome"/>
</dbReference>
<name>Q12K63_SHEDO</name>
<sequence>MSLTDPRFFALQAWLRQFFDSKVDISLICGDASFRRYFRITHDNNHYILADSPPQLVPIAPFVAIAKAYHQGGLSVPKVLHACAEQGFVLQSDLGEQQLLALLTVDNVASHYRAALMLLPQIARVTQVQVLDGLQPRSDGHQASETYQSLPLYDAEFVQRELAIFSEWLLGTHLKLTLTPGEQKMLDEAFECLTQNALCQPKVGMHRDFHSRNLIVASQSTNTSSGAHTIPAQDNPAQDTQALGIVDFQDAVIGPISYDAVSLLRDCYIKWPQAVIAPLIEFHYQECIEQGLLDAEVSLATYTRWFDLMGMQRHIKAAGIFARLNYRDNKPNYMADIPLTLSYLVDIGGQYPELTAFSLWIQDKVLPLVNAQHLVDIKQ</sequence>
<feature type="domain" description="Aminoglycoside phosphotransferase" evidence="1">
    <location>
        <begin position="25"/>
        <end position="217"/>
    </location>
</feature>
<evidence type="ECO:0000313" key="2">
    <source>
        <dbReference type="EMBL" id="ABE56163.1"/>
    </source>
</evidence>
<evidence type="ECO:0000259" key="1">
    <source>
        <dbReference type="Pfam" id="PF01636"/>
    </source>
</evidence>
<dbReference type="Gene3D" id="3.30.200.20">
    <property type="entry name" value="Phosphorylase Kinase, domain 1"/>
    <property type="match status" value="1"/>
</dbReference>
<protein>
    <submittedName>
        <fullName evidence="2">Aminoglycoside phosphotransferase</fullName>
    </submittedName>
</protein>
<dbReference type="RefSeq" id="WP_011497312.1">
    <property type="nucleotide sequence ID" value="NC_007954.1"/>
</dbReference>
<dbReference type="SUPFAM" id="SSF56112">
    <property type="entry name" value="Protein kinase-like (PK-like)"/>
    <property type="match status" value="1"/>
</dbReference>
<dbReference type="eggNOG" id="COG3178">
    <property type="taxonomic scope" value="Bacteria"/>
</dbReference>
<dbReference type="GO" id="GO:0016740">
    <property type="term" value="F:transferase activity"/>
    <property type="evidence" value="ECO:0007669"/>
    <property type="project" value="UniProtKB-KW"/>
</dbReference>
<dbReference type="OrthoDB" id="9809275at2"/>
<dbReference type="Gene3D" id="3.90.1200.10">
    <property type="match status" value="1"/>
</dbReference>
<keyword evidence="2" id="KW-0808">Transferase</keyword>
<organism evidence="2 3">
    <name type="scientific">Shewanella denitrificans (strain OS217 / ATCC BAA-1090 / DSM 15013)</name>
    <dbReference type="NCBI Taxonomy" id="318161"/>
    <lineage>
        <taxon>Bacteria</taxon>
        <taxon>Pseudomonadati</taxon>
        <taxon>Pseudomonadota</taxon>
        <taxon>Gammaproteobacteria</taxon>
        <taxon>Alteromonadales</taxon>
        <taxon>Shewanellaceae</taxon>
        <taxon>Shewanella</taxon>
    </lineage>
</organism>
<evidence type="ECO:0000313" key="3">
    <source>
        <dbReference type="Proteomes" id="UP000001982"/>
    </source>
</evidence>
<proteinExistence type="predicted"/>
<dbReference type="EMBL" id="CP000302">
    <property type="protein sequence ID" value="ABE56163.1"/>
    <property type="molecule type" value="Genomic_DNA"/>
</dbReference>
<gene>
    <name evidence="2" type="ordered locus">Sden_2884</name>
</gene>
<dbReference type="AlphaFoldDB" id="Q12K63"/>
<reference evidence="2 3" key="1">
    <citation type="submission" date="2006-03" db="EMBL/GenBank/DDBJ databases">
        <title>Complete sequence of Shewanella denitrificans OS217.</title>
        <authorList>
            <consortium name="US DOE Joint Genome Institute"/>
            <person name="Copeland A."/>
            <person name="Lucas S."/>
            <person name="Lapidus A."/>
            <person name="Barry K."/>
            <person name="Detter J.C."/>
            <person name="Glavina del Rio T."/>
            <person name="Hammon N."/>
            <person name="Israni S."/>
            <person name="Dalin E."/>
            <person name="Tice H."/>
            <person name="Pitluck S."/>
            <person name="Brettin T."/>
            <person name="Bruce D."/>
            <person name="Han C."/>
            <person name="Tapia R."/>
            <person name="Gilna P."/>
            <person name="Kiss H."/>
            <person name="Schmutz J."/>
            <person name="Larimer F."/>
            <person name="Land M."/>
            <person name="Hauser L."/>
            <person name="Kyrpides N."/>
            <person name="Lykidis A."/>
            <person name="Richardson P."/>
        </authorList>
    </citation>
    <scope>NUCLEOTIDE SEQUENCE [LARGE SCALE GENOMIC DNA]</scope>
    <source>
        <strain evidence="3">OS217 / ATCC BAA-1090 / DSM 15013</strain>
    </source>
</reference>
<dbReference type="InterPro" id="IPR002575">
    <property type="entry name" value="Aminoglycoside_PTrfase"/>
</dbReference>
<dbReference type="InterPro" id="IPR011009">
    <property type="entry name" value="Kinase-like_dom_sf"/>
</dbReference>
<accession>Q12K63</accession>
<dbReference type="STRING" id="318161.Sden_2884"/>